<sequence>MLNFETAGDDYRAGLETLLRELSSEHASPMREPARSLPDTNLLWQIPALCKSTSFFIYPQYTKKRCKDTQAAQRFLGSASNHTDDIWGNHRLQSWLSSGNPSLLLLQGTSQSVKRLESFGLELVEHLEDKGPVVFVLGAAFPLSFKFSEPDGGALGALSHVAIQALVKISTLDPVPDVLSKNPRLFLARLSATSSELLQIGTGSEFLRAFFALGREHTKSLEWPTDFAALVEKLKAQILSSSPKVLLINCHPFRHGDGTLESNTVRIASSLAVPASTSLRQKAAAAARGSRDTTSIPAGTATIDSILYSGLQDSSPSLTTTTSSPGRTQPSPPGLTRENNTTSETTRLASALGLGIETS</sequence>
<reference evidence="2" key="1">
    <citation type="journal article" date="2023" name="Mol. Phylogenet. Evol.">
        <title>Genome-scale phylogeny and comparative genomics of the fungal order Sordariales.</title>
        <authorList>
            <person name="Hensen N."/>
            <person name="Bonometti L."/>
            <person name="Westerberg I."/>
            <person name="Brannstrom I.O."/>
            <person name="Guillou S."/>
            <person name="Cros-Aarteil S."/>
            <person name="Calhoun S."/>
            <person name="Haridas S."/>
            <person name="Kuo A."/>
            <person name="Mondo S."/>
            <person name="Pangilinan J."/>
            <person name="Riley R."/>
            <person name="LaButti K."/>
            <person name="Andreopoulos B."/>
            <person name="Lipzen A."/>
            <person name="Chen C."/>
            <person name="Yan M."/>
            <person name="Daum C."/>
            <person name="Ng V."/>
            <person name="Clum A."/>
            <person name="Steindorff A."/>
            <person name="Ohm R.A."/>
            <person name="Martin F."/>
            <person name="Silar P."/>
            <person name="Natvig D.O."/>
            <person name="Lalanne C."/>
            <person name="Gautier V."/>
            <person name="Ament-Velasquez S.L."/>
            <person name="Kruys A."/>
            <person name="Hutchinson M.I."/>
            <person name="Powell A.J."/>
            <person name="Barry K."/>
            <person name="Miller A.N."/>
            <person name="Grigoriev I.V."/>
            <person name="Debuchy R."/>
            <person name="Gladieux P."/>
            <person name="Hiltunen Thoren M."/>
            <person name="Johannesson H."/>
        </authorList>
    </citation>
    <scope>NUCLEOTIDE SEQUENCE</scope>
    <source>
        <strain evidence="2">SMH4131-1</strain>
    </source>
</reference>
<reference evidence="2" key="2">
    <citation type="submission" date="2023-06" db="EMBL/GenBank/DDBJ databases">
        <authorList>
            <consortium name="Lawrence Berkeley National Laboratory"/>
            <person name="Haridas S."/>
            <person name="Hensen N."/>
            <person name="Bonometti L."/>
            <person name="Westerberg I."/>
            <person name="Brannstrom I.O."/>
            <person name="Guillou S."/>
            <person name="Cros-Aarteil S."/>
            <person name="Calhoun S."/>
            <person name="Kuo A."/>
            <person name="Mondo S."/>
            <person name="Pangilinan J."/>
            <person name="Riley R."/>
            <person name="Labutti K."/>
            <person name="Andreopoulos B."/>
            <person name="Lipzen A."/>
            <person name="Chen C."/>
            <person name="Yanf M."/>
            <person name="Daum C."/>
            <person name="Ng V."/>
            <person name="Clum A."/>
            <person name="Steindorff A."/>
            <person name="Ohm R."/>
            <person name="Martin F."/>
            <person name="Silar P."/>
            <person name="Natvig D."/>
            <person name="Lalanne C."/>
            <person name="Gautier V."/>
            <person name="Ament-Velasquez S.L."/>
            <person name="Kruys A."/>
            <person name="Hutchinson M.I."/>
            <person name="Powell A.J."/>
            <person name="Barry K."/>
            <person name="Miller A.N."/>
            <person name="Grigoriev I.V."/>
            <person name="Debuchy R."/>
            <person name="Gladieux P."/>
            <person name="Thoren M.H."/>
            <person name="Johannesson H."/>
        </authorList>
    </citation>
    <scope>NUCLEOTIDE SEQUENCE</scope>
    <source>
        <strain evidence="2">SMH4131-1</strain>
    </source>
</reference>
<gene>
    <name evidence="2" type="ORF">B0T19DRAFT_24330</name>
</gene>
<name>A0AAE0J2W9_9PEZI</name>
<comment type="caution">
    <text evidence="2">The sequence shown here is derived from an EMBL/GenBank/DDBJ whole genome shotgun (WGS) entry which is preliminary data.</text>
</comment>
<accession>A0AAE0J2W9</accession>
<organism evidence="2 3">
    <name type="scientific">Cercophora scortea</name>
    <dbReference type="NCBI Taxonomy" id="314031"/>
    <lineage>
        <taxon>Eukaryota</taxon>
        <taxon>Fungi</taxon>
        <taxon>Dikarya</taxon>
        <taxon>Ascomycota</taxon>
        <taxon>Pezizomycotina</taxon>
        <taxon>Sordariomycetes</taxon>
        <taxon>Sordariomycetidae</taxon>
        <taxon>Sordariales</taxon>
        <taxon>Lasiosphaeriaceae</taxon>
        <taxon>Cercophora</taxon>
    </lineage>
</organism>
<protein>
    <submittedName>
        <fullName evidence="2">Uncharacterized protein</fullName>
    </submittedName>
</protein>
<keyword evidence="3" id="KW-1185">Reference proteome</keyword>
<proteinExistence type="predicted"/>
<feature type="region of interest" description="Disordered" evidence="1">
    <location>
        <begin position="314"/>
        <end position="344"/>
    </location>
</feature>
<evidence type="ECO:0000313" key="2">
    <source>
        <dbReference type="EMBL" id="KAK3335953.1"/>
    </source>
</evidence>
<dbReference type="EMBL" id="JAUEPO010000001">
    <property type="protein sequence ID" value="KAK3335953.1"/>
    <property type="molecule type" value="Genomic_DNA"/>
</dbReference>
<dbReference type="AlphaFoldDB" id="A0AAE0J2W9"/>
<evidence type="ECO:0000313" key="3">
    <source>
        <dbReference type="Proteomes" id="UP001286456"/>
    </source>
</evidence>
<evidence type="ECO:0000256" key="1">
    <source>
        <dbReference type="SAM" id="MobiDB-lite"/>
    </source>
</evidence>
<dbReference type="Proteomes" id="UP001286456">
    <property type="component" value="Unassembled WGS sequence"/>
</dbReference>